<dbReference type="RefSeq" id="WP_239562486.1">
    <property type="nucleotide sequence ID" value="NZ_JAFBBW010000001.1"/>
</dbReference>
<feature type="region of interest" description="Disordered" evidence="1">
    <location>
        <begin position="74"/>
        <end position="97"/>
    </location>
</feature>
<protein>
    <submittedName>
        <fullName evidence="2">Outer membrane lipoprotein carrier protein LolA</fullName>
    </submittedName>
</protein>
<dbReference type="InterPro" id="IPR052944">
    <property type="entry name" value="Sporulation_related"/>
</dbReference>
<proteinExistence type="predicted"/>
<evidence type="ECO:0000256" key="1">
    <source>
        <dbReference type="SAM" id="MobiDB-lite"/>
    </source>
</evidence>
<evidence type="ECO:0000313" key="3">
    <source>
        <dbReference type="Proteomes" id="UP001595960"/>
    </source>
</evidence>
<sequence>MSPRATGPTRLRPSLVIPAVGVPIAIAAAVLVPMQANAAVDLPDKTVEELVAFARSSDVPALSGTIEQRSELGLPDLSGLAGGGPGGVGGPGASADGASSAGLDDLLALATGSFDANVYLDEQHARLQVLDRMAERNVYLGPDEAWFVDSESMTATRLTLPAGTDLAQLQADAQAEAERLADEARARAEAELPDGEQLPTPQQLLDRALDRLDETTAVSVGTDGRVAGREAYELVLEPRTDDTLVGEVRFAIDGENGAALAASITARGAADPAFSVGYSRVDFSAPDPSAFAFEPAGDMTVSEQVLPVPTAEEWAQWKADAEAHAEAEAGAAPDPSDLPHPVVHGEGWASVVEVDAATAMAAIAERSGPAAGDESADGATGATGATGAPTEEQLAEASAALEALTTPVDGGRALQTSLLSVLLTEDGRVLVGSVPVDTLVEYAASGR</sequence>
<keyword evidence="3" id="KW-1185">Reference proteome</keyword>
<comment type="caution">
    <text evidence="2">The sequence shown here is derived from an EMBL/GenBank/DDBJ whole genome shotgun (WGS) entry which is preliminary data.</text>
</comment>
<keyword evidence="2" id="KW-0449">Lipoprotein</keyword>
<accession>A0ABV9R3C4</accession>
<evidence type="ECO:0000313" key="2">
    <source>
        <dbReference type="EMBL" id="MFC4827947.1"/>
    </source>
</evidence>
<dbReference type="Proteomes" id="UP001595960">
    <property type="component" value="Unassembled WGS sequence"/>
</dbReference>
<gene>
    <name evidence="2" type="ORF">ACFPER_04035</name>
</gene>
<feature type="compositionally biased region" description="Gly residues" evidence="1">
    <location>
        <begin position="80"/>
        <end position="92"/>
    </location>
</feature>
<dbReference type="EMBL" id="JBHSJC010000001">
    <property type="protein sequence ID" value="MFC4827947.1"/>
    <property type="molecule type" value="Genomic_DNA"/>
</dbReference>
<name>A0ABV9R3C4_9MICO</name>
<feature type="compositionally biased region" description="Low complexity" evidence="1">
    <location>
        <begin position="370"/>
        <end position="392"/>
    </location>
</feature>
<dbReference type="PANTHER" id="PTHR37507">
    <property type="entry name" value="SPORULATION PROTEIN YDCC"/>
    <property type="match status" value="1"/>
</dbReference>
<dbReference type="Gene3D" id="2.50.20.10">
    <property type="entry name" value="Lipoprotein localisation LolA/LolB/LppX"/>
    <property type="match status" value="1"/>
</dbReference>
<feature type="region of interest" description="Disordered" evidence="1">
    <location>
        <begin position="366"/>
        <end position="392"/>
    </location>
</feature>
<feature type="region of interest" description="Disordered" evidence="1">
    <location>
        <begin position="315"/>
        <end position="343"/>
    </location>
</feature>
<reference evidence="3" key="1">
    <citation type="journal article" date="2019" name="Int. J. Syst. Evol. Microbiol.">
        <title>The Global Catalogue of Microorganisms (GCM) 10K type strain sequencing project: providing services to taxonomists for standard genome sequencing and annotation.</title>
        <authorList>
            <consortium name="The Broad Institute Genomics Platform"/>
            <consortium name="The Broad Institute Genome Sequencing Center for Infectious Disease"/>
            <person name="Wu L."/>
            <person name="Ma J."/>
        </authorList>
    </citation>
    <scope>NUCLEOTIDE SEQUENCE [LARGE SCALE GENOMIC DNA]</scope>
    <source>
        <strain evidence="3">CGMCC 1.12192</strain>
    </source>
</reference>
<organism evidence="2 3">
    <name type="scientific">Agromyces aurantiacus</name>
    <dbReference type="NCBI Taxonomy" id="165814"/>
    <lineage>
        <taxon>Bacteria</taxon>
        <taxon>Bacillati</taxon>
        <taxon>Actinomycetota</taxon>
        <taxon>Actinomycetes</taxon>
        <taxon>Micrococcales</taxon>
        <taxon>Microbacteriaceae</taxon>
        <taxon>Agromyces</taxon>
    </lineage>
</organism>
<dbReference type="PANTHER" id="PTHR37507:SF2">
    <property type="entry name" value="SPORULATION PROTEIN YDCC"/>
    <property type="match status" value="1"/>
</dbReference>